<evidence type="ECO:0000313" key="3">
    <source>
        <dbReference type="Proteomes" id="UP000838756"/>
    </source>
</evidence>
<sequence>MATYRCRVAIPAPWNAALVGPQRGGQTTSNEPLGAAGSKRPRTVDFGTPYKKPMSSRGLQLRAAPGSTRDSVEEVTKFYDHSYREAAFRRAEQAHYVKATCVSNWRPMWGRVTFTMPSALYLLVIQL</sequence>
<name>A0A8S4SQA2_9NEOP</name>
<dbReference type="AlphaFoldDB" id="A0A8S4SQA2"/>
<feature type="region of interest" description="Disordered" evidence="1">
    <location>
        <begin position="18"/>
        <end position="68"/>
    </location>
</feature>
<evidence type="ECO:0000256" key="1">
    <source>
        <dbReference type="SAM" id="MobiDB-lite"/>
    </source>
</evidence>
<dbReference type="Proteomes" id="UP000838756">
    <property type="component" value="Unassembled WGS sequence"/>
</dbReference>
<gene>
    <name evidence="2" type="primary">jg19094</name>
    <name evidence="2" type="ORF">PAEG_LOCUS27757</name>
</gene>
<comment type="caution">
    <text evidence="2">The sequence shown here is derived from an EMBL/GenBank/DDBJ whole genome shotgun (WGS) entry which is preliminary data.</text>
</comment>
<organism evidence="2 3">
    <name type="scientific">Pararge aegeria aegeria</name>
    <dbReference type="NCBI Taxonomy" id="348720"/>
    <lineage>
        <taxon>Eukaryota</taxon>
        <taxon>Metazoa</taxon>
        <taxon>Ecdysozoa</taxon>
        <taxon>Arthropoda</taxon>
        <taxon>Hexapoda</taxon>
        <taxon>Insecta</taxon>
        <taxon>Pterygota</taxon>
        <taxon>Neoptera</taxon>
        <taxon>Endopterygota</taxon>
        <taxon>Lepidoptera</taxon>
        <taxon>Glossata</taxon>
        <taxon>Ditrysia</taxon>
        <taxon>Papilionoidea</taxon>
        <taxon>Nymphalidae</taxon>
        <taxon>Satyrinae</taxon>
        <taxon>Satyrini</taxon>
        <taxon>Parargina</taxon>
        <taxon>Pararge</taxon>
    </lineage>
</organism>
<proteinExistence type="predicted"/>
<dbReference type="EMBL" id="CAKXAJ010026534">
    <property type="protein sequence ID" value="CAH2269549.1"/>
    <property type="molecule type" value="Genomic_DNA"/>
</dbReference>
<protein>
    <submittedName>
        <fullName evidence="2">Jg19094 protein</fullName>
    </submittedName>
</protein>
<reference evidence="2" key="1">
    <citation type="submission" date="2022-03" db="EMBL/GenBank/DDBJ databases">
        <authorList>
            <person name="Lindestad O."/>
        </authorList>
    </citation>
    <scope>NUCLEOTIDE SEQUENCE</scope>
</reference>
<accession>A0A8S4SQA2</accession>
<evidence type="ECO:0000313" key="2">
    <source>
        <dbReference type="EMBL" id="CAH2269549.1"/>
    </source>
</evidence>
<dbReference type="OrthoDB" id="7466345at2759"/>
<keyword evidence="3" id="KW-1185">Reference proteome</keyword>